<evidence type="ECO:0000313" key="3">
    <source>
        <dbReference type="EMBL" id="UMM17395.1"/>
    </source>
</evidence>
<feature type="region of interest" description="Disordered" evidence="1">
    <location>
        <begin position="247"/>
        <end position="276"/>
    </location>
</feature>
<evidence type="ECO:0000259" key="2">
    <source>
        <dbReference type="Pfam" id="PF21038"/>
    </source>
</evidence>
<evidence type="ECO:0000313" key="4">
    <source>
        <dbReference type="Proteomes" id="UP000829354"/>
    </source>
</evidence>
<feature type="domain" description="Centrosomal protein CEP104 N-terminal" evidence="2">
    <location>
        <begin position="31"/>
        <end position="154"/>
    </location>
</feature>
<feature type="compositionally biased region" description="Low complexity" evidence="1">
    <location>
        <begin position="255"/>
        <end position="274"/>
    </location>
</feature>
<dbReference type="AlphaFoldDB" id="A0AAE9J7T1"/>
<proteinExistence type="predicted"/>
<sequence length="404" mass="45961">MPLPFSVISTTSEDVLEGNDSDEEHETFDINWISAKNYSFPQSMVLELEEESLVSSVKITVHKDYPPSSLTVSLGIPSNHFRNSRGKSYNADYSVRQELSFRDDFHVEYGQRHPKATVFLNSPAKFVRISIHGFSDSDVNHHRQVSILSVVICGAGEILPFDRNFKDEPKQKAMSYVELDRGILLPLKAKPKMREPKTIVGLYDTDSEDEEILFSKEMLNRLRKKEAVMKNPQLPSTSAITEAITVDTNSEKSAPESSSSSSSKPQSSVSPPLSDRSKKQILDEILSIDEKGNKRKPRKEVYFGSRMSEFNNMLRLLERKREESIWEEKYAQASAMDESVKDLKAREAGLRELIIEREDALKGKDLIAAQRSKDRFEKNMSDALHLPTIRGFLSDDELKRLKII</sequence>
<keyword evidence="4" id="KW-1185">Reference proteome</keyword>
<dbReference type="EMBL" id="CP092621">
    <property type="protein sequence ID" value="UMM17395.1"/>
    <property type="molecule type" value="Genomic_DNA"/>
</dbReference>
<organism evidence="3 4">
    <name type="scientific">Caenorhabditis briggsae</name>
    <dbReference type="NCBI Taxonomy" id="6238"/>
    <lineage>
        <taxon>Eukaryota</taxon>
        <taxon>Metazoa</taxon>
        <taxon>Ecdysozoa</taxon>
        <taxon>Nematoda</taxon>
        <taxon>Chromadorea</taxon>
        <taxon>Rhabditida</taxon>
        <taxon>Rhabditina</taxon>
        <taxon>Rhabditomorpha</taxon>
        <taxon>Rhabditoidea</taxon>
        <taxon>Rhabditidae</taxon>
        <taxon>Peloderinae</taxon>
        <taxon>Caenorhabditis</taxon>
    </lineage>
</organism>
<name>A0AAE9J7T1_CAEBR</name>
<protein>
    <recommendedName>
        <fullName evidence="2">Centrosomal protein CEP104 N-terminal domain-containing protein</fullName>
    </recommendedName>
</protein>
<reference evidence="3 4" key="1">
    <citation type="submission" date="2022-04" db="EMBL/GenBank/DDBJ databases">
        <title>Chromosome-level reference genomes for two strains of Caenorhabditis briggsae: an improved platform for comparative genomics.</title>
        <authorList>
            <person name="Stevens L."/>
            <person name="Andersen E."/>
        </authorList>
    </citation>
    <scope>NUCLEOTIDE SEQUENCE [LARGE SCALE GENOMIC DNA]</scope>
    <source>
        <strain evidence="3">VX34</strain>
        <tissue evidence="3">Whole-organism</tissue>
    </source>
</reference>
<accession>A0AAE9J7T1</accession>
<evidence type="ECO:0000256" key="1">
    <source>
        <dbReference type="SAM" id="MobiDB-lite"/>
    </source>
</evidence>
<dbReference type="PANTHER" id="PTHR13371:SF11">
    <property type="entry name" value="PITH DOMAIN-CONTAINING PROTEIN"/>
    <property type="match status" value="1"/>
</dbReference>
<gene>
    <name evidence="3" type="ORF">L5515_013965</name>
</gene>
<dbReference type="InterPro" id="IPR052607">
    <property type="entry name" value="CEP104-like"/>
</dbReference>
<dbReference type="Pfam" id="PF21038">
    <property type="entry name" value="CEP104_N"/>
    <property type="match status" value="1"/>
</dbReference>
<dbReference type="InterPro" id="IPR048739">
    <property type="entry name" value="CEP104_N"/>
</dbReference>
<dbReference type="PANTHER" id="PTHR13371">
    <property type="entry name" value="GLYCINE-, GLUTAMATE-, THIENYLCYCLOHEXYLPIPERIDINE-BINDING PROTEIN"/>
    <property type="match status" value="1"/>
</dbReference>
<dbReference type="Proteomes" id="UP000829354">
    <property type="component" value="Chromosome II"/>
</dbReference>